<dbReference type="SUPFAM" id="SSF51246">
    <property type="entry name" value="Rudiment single hybrid motif"/>
    <property type="match status" value="1"/>
</dbReference>
<organism evidence="13 14">
    <name type="scientific">Mycetocola manganoxydans</name>
    <dbReference type="NCBI Taxonomy" id="699879"/>
    <lineage>
        <taxon>Bacteria</taxon>
        <taxon>Bacillati</taxon>
        <taxon>Actinomycetota</taxon>
        <taxon>Actinomycetes</taxon>
        <taxon>Micrococcales</taxon>
        <taxon>Microbacteriaceae</taxon>
        <taxon>Mycetocola</taxon>
    </lineage>
</organism>
<dbReference type="PROSITE" id="PS50968">
    <property type="entry name" value="BIOTINYL_LIPOYL"/>
    <property type="match status" value="1"/>
</dbReference>
<dbReference type="AlphaFoldDB" id="A0A3L6ZPL0"/>
<dbReference type="GO" id="GO:0004075">
    <property type="term" value="F:biotin carboxylase activity"/>
    <property type="evidence" value="ECO:0007669"/>
    <property type="project" value="UniProtKB-EC"/>
</dbReference>
<evidence type="ECO:0000259" key="12">
    <source>
        <dbReference type="PROSITE" id="PS50979"/>
    </source>
</evidence>
<evidence type="ECO:0000256" key="2">
    <source>
        <dbReference type="ARBA" id="ARBA00013263"/>
    </source>
</evidence>
<dbReference type="Gene3D" id="2.40.50.100">
    <property type="match status" value="1"/>
</dbReference>
<dbReference type="InterPro" id="IPR005482">
    <property type="entry name" value="Biotin_COase_C"/>
</dbReference>
<dbReference type="InterPro" id="IPR050856">
    <property type="entry name" value="Biotin_carboxylase_complex"/>
</dbReference>
<keyword evidence="4 8" id="KW-0547">Nucleotide-binding</keyword>
<feature type="region of interest" description="Disordered" evidence="9">
    <location>
        <begin position="1"/>
        <end position="67"/>
    </location>
</feature>
<proteinExistence type="predicted"/>
<dbReference type="FunFam" id="3.40.50.20:FF:000010">
    <property type="entry name" value="Propionyl-CoA carboxylase subunit alpha"/>
    <property type="match status" value="1"/>
</dbReference>
<accession>A0A3L6ZPL0</accession>
<dbReference type="InterPro" id="IPR011761">
    <property type="entry name" value="ATP-grasp"/>
</dbReference>
<evidence type="ECO:0000256" key="3">
    <source>
        <dbReference type="ARBA" id="ARBA00022598"/>
    </source>
</evidence>
<comment type="cofactor">
    <cofactor evidence="1">
        <name>biotin</name>
        <dbReference type="ChEBI" id="CHEBI:57586"/>
    </cofactor>
</comment>
<name>A0A3L6ZPL0_9MICO</name>
<keyword evidence="6" id="KW-0092">Biotin</keyword>
<reference evidence="13 14" key="1">
    <citation type="submission" date="2018-10" db="EMBL/GenBank/DDBJ databases">
        <authorList>
            <person name="Li J."/>
        </authorList>
    </citation>
    <scope>NUCLEOTIDE SEQUENCE [LARGE SCALE GENOMIC DNA]</scope>
    <source>
        <strain evidence="13 14">CCTCC AB209002</strain>
    </source>
</reference>
<evidence type="ECO:0000256" key="8">
    <source>
        <dbReference type="PROSITE-ProRule" id="PRU00409"/>
    </source>
</evidence>
<dbReference type="SUPFAM" id="SSF51230">
    <property type="entry name" value="Single hybrid motif"/>
    <property type="match status" value="1"/>
</dbReference>
<evidence type="ECO:0000313" key="14">
    <source>
        <dbReference type="Proteomes" id="UP000270299"/>
    </source>
</evidence>
<dbReference type="FunFam" id="3.30.470.20:FF:000028">
    <property type="entry name" value="Methylcrotonoyl-CoA carboxylase subunit alpha, mitochondrial"/>
    <property type="match status" value="1"/>
</dbReference>
<dbReference type="InterPro" id="IPR048429">
    <property type="entry name" value="MCC_alpha_BT"/>
</dbReference>
<dbReference type="SUPFAM" id="SSF52440">
    <property type="entry name" value="PreATP-grasp domain"/>
    <property type="match status" value="1"/>
</dbReference>
<dbReference type="Proteomes" id="UP000270299">
    <property type="component" value="Unassembled WGS sequence"/>
</dbReference>
<evidence type="ECO:0000256" key="4">
    <source>
        <dbReference type="ARBA" id="ARBA00022741"/>
    </source>
</evidence>
<dbReference type="Pfam" id="PF00364">
    <property type="entry name" value="Biotin_lipoyl"/>
    <property type="match status" value="1"/>
</dbReference>
<sequence length="760" mass="80108">MHTSAPEPSGPPTTRKRSKRPSANSSSSRAAPTTRRLGSGTTASSTPPTPARYSASPSTSVPTPRCPSQASACSGCDIVNTKTPFGTVLIANRGEIACRIIRTLRTLGIRSVAVYSDADRDAKHVTDADAAERIGPASAAQSYLDIDAVIRAATASGADAIHPGYGFLSENAAFARACADAGIVFIGPGVDALEVMGDKIRSKNHVAASGVPVIPGDSRPGLSNAELTEAAEEVGYPLLIKPSAGGGGKGMHSVSDPSELEEALITARRVAAAAFGDDTLFLERLVPSPRHIEVQLLADTHGGVIHLGERECSLQRRHQKVIEEAPSPLLDDETRARIGEAACRVAESVGYVGAGTVEFLVSAERPDEFFFMEMNTRLQVEHPVTEEVTGLDLVAEQIRIAAGEQLRLAQSDVSLTGHAIEARVYAEDPERGFLPATGTILALREATGAGVRVDSSLHSGLVIGSDYDPMLAKVIAHGTDRAEALVRLDRALADTTILGVRTNIEYLRLLLADEDVLAGRLETSLIDRRLFGLTFRRPEDEHLAAAALLLHAEREKRSTGSPWSRPSGWRLGDHRPTSYLFVGGTEGSEPEAVRVLGDARGASVTVGTGPATAAALRRVNGDDYSVVWGDESRMLRLLSAGSSVWVHDSGFSAELRVLTREQVLATRLASIERAGKPESPDVRSPMPGTVISVEATTGDSVEAGAALVVVEAMKMEHKLTASVAGTVTVHVAPGDLVKLDQVVATLSPPASPSTVEGDTE</sequence>
<keyword evidence="5 8" id="KW-0067">ATP-binding</keyword>
<feature type="domain" description="Biotin carboxylation" evidence="12">
    <location>
        <begin position="84"/>
        <end position="531"/>
    </location>
</feature>
<dbReference type="PROSITE" id="PS50975">
    <property type="entry name" value="ATP_GRASP"/>
    <property type="match status" value="1"/>
</dbReference>
<dbReference type="InterPro" id="IPR005479">
    <property type="entry name" value="CPAse_ATP-bd"/>
</dbReference>
<dbReference type="InterPro" id="IPR011053">
    <property type="entry name" value="Single_hybrid_motif"/>
</dbReference>
<dbReference type="GO" id="GO:0046872">
    <property type="term" value="F:metal ion binding"/>
    <property type="evidence" value="ECO:0007669"/>
    <property type="project" value="InterPro"/>
</dbReference>
<dbReference type="PROSITE" id="PS00867">
    <property type="entry name" value="CPSASE_2"/>
    <property type="match status" value="1"/>
</dbReference>
<feature type="compositionally biased region" description="Low complexity" evidence="9">
    <location>
        <begin position="21"/>
        <end position="60"/>
    </location>
</feature>
<comment type="caution">
    <text evidence="13">The sequence shown here is derived from an EMBL/GenBank/DDBJ whole genome shotgun (WGS) entry which is preliminary data.</text>
</comment>
<feature type="domain" description="ATP-grasp" evidence="11">
    <location>
        <begin position="203"/>
        <end position="402"/>
    </location>
</feature>
<dbReference type="Pfam" id="PF02785">
    <property type="entry name" value="Biotin_carb_C"/>
    <property type="match status" value="1"/>
</dbReference>
<evidence type="ECO:0000256" key="1">
    <source>
        <dbReference type="ARBA" id="ARBA00001953"/>
    </source>
</evidence>
<evidence type="ECO:0000256" key="7">
    <source>
        <dbReference type="ARBA" id="ARBA00046317"/>
    </source>
</evidence>
<dbReference type="GO" id="GO:0005524">
    <property type="term" value="F:ATP binding"/>
    <property type="evidence" value="ECO:0007669"/>
    <property type="project" value="UniProtKB-UniRule"/>
</dbReference>
<comment type="pathway">
    <text evidence="7">Amino-acid degradation; L-leucine degradation.</text>
</comment>
<dbReference type="InterPro" id="IPR000089">
    <property type="entry name" value="Biotin_lipoyl"/>
</dbReference>
<dbReference type="PANTHER" id="PTHR18866:SF33">
    <property type="entry name" value="METHYLCROTONOYL-COA CARBOXYLASE SUBUNIT ALPHA, MITOCHONDRIAL-RELATED"/>
    <property type="match status" value="1"/>
</dbReference>
<dbReference type="SUPFAM" id="SSF56059">
    <property type="entry name" value="Glutathione synthetase ATP-binding domain-like"/>
    <property type="match status" value="1"/>
</dbReference>
<dbReference type="PROSITE" id="PS50979">
    <property type="entry name" value="BC"/>
    <property type="match status" value="1"/>
</dbReference>
<dbReference type="InterPro" id="IPR011764">
    <property type="entry name" value="Biotin_carboxylation_dom"/>
</dbReference>
<dbReference type="PROSITE" id="PS00866">
    <property type="entry name" value="CPSASE_1"/>
    <property type="match status" value="1"/>
</dbReference>
<dbReference type="Pfam" id="PF02786">
    <property type="entry name" value="CPSase_L_D2"/>
    <property type="match status" value="1"/>
</dbReference>
<dbReference type="InterPro" id="IPR005481">
    <property type="entry name" value="BC-like_N"/>
</dbReference>
<feature type="domain" description="Lipoyl-binding" evidence="10">
    <location>
        <begin position="671"/>
        <end position="747"/>
    </location>
</feature>
<dbReference type="SMART" id="SM00878">
    <property type="entry name" value="Biotin_carb_C"/>
    <property type="match status" value="1"/>
</dbReference>
<dbReference type="Pfam" id="PF00289">
    <property type="entry name" value="Biotin_carb_N"/>
    <property type="match status" value="1"/>
</dbReference>
<dbReference type="Pfam" id="PF21139">
    <property type="entry name" value="BT_MCC_alpha"/>
    <property type="match status" value="1"/>
</dbReference>
<dbReference type="InterPro" id="IPR016185">
    <property type="entry name" value="PreATP-grasp_dom_sf"/>
</dbReference>
<evidence type="ECO:0000259" key="10">
    <source>
        <dbReference type="PROSITE" id="PS50968"/>
    </source>
</evidence>
<dbReference type="InterPro" id="IPR011054">
    <property type="entry name" value="Rudment_hybrid_motif"/>
</dbReference>
<dbReference type="PANTHER" id="PTHR18866">
    <property type="entry name" value="CARBOXYLASE:PYRUVATE/ACETYL-COA/PROPIONYL-COA CARBOXYLASE"/>
    <property type="match status" value="1"/>
</dbReference>
<keyword evidence="3" id="KW-0436">Ligase</keyword>
<gene>
    <name evidence="13" type="ORF">D9V29_11225</name>
</gene>
<evidence type="ECO:0000256" key="6">
    <source>
        <dbReference type="ARBA" id="ARBA00023267"/>
    </source>
</evidence>
<dbReference type="Gene3D" id="3.30.470.20">
    <property type="entry name" value="ATP-grasp fold, B domain"/>
    <property type="match status" value="1"/>
</dbReference>
<dbReference type="EMBL" id="RCUV01000012">
    <property type="protein sequence ID" value="RLP69789.1"/>
    <property type="molecule type" value="Genomic_DNA"/>
</dbReference>
<protein>
    <recommendedName>
        <fullName evidence="2">biotin carboxylase</fullName>
        <ecNumber evidence="2">6.3.4.14</ecNumber>
    </recommendedName>
</protein>
<dbReference type="EC" id="6.3.4.14" evidence="2"/>
<dbReference type="CDD" id="cd06850">
    <property type="entry name" value="biotinyl_domain"/>
    <property type="match status" value="1"/>
</dbReference>
<keyword evidence="14" id="KW-1185">Reference proteome</keyword>
<dbReference type="Gene3D" id="3.30.700.40">
    <property type="match status" value="1"/>
</dbReference>
<evidence type="ECO:0000313" key="13">
    <source>
        <dbReference type="EMBL" id="RLP69789.1"/>
    </source>
</evidence>
<evidence type="ECO:0000259" key="11">
    <source>
        <dbReference type="PROSITE" id="PS50975"/>
    </source>
</evidence>
<evidence type="ECO:0000256" key="5">
    <source>
        <dbReference type="ARBA" id="ARBA00022840"/>
    </source>
</evidence>
<dbReference type="OrthoDB" id="9760256at2"/>
<evidence type="ECO:0000256" key="9">
    <source>
        <dbReference type="SAM" id="MobiDB-lite"/>
    </source>
</evidence>